<evidence type="ECO:0000256" key="1">
    <source>
        <dbReference type="ARBA" id="ARBA00022636"/>
    </source>
</evidence>
<comment type="caution">
    <text evidence="6">The sequence shown here is derived from an EMBL/GenBank/DDBJ whole genome shotgun (WGS) entry which is preliminary data.</text>
</comment>
<keyword evidence="7" id="KW-1185">Reference proteome</keyword>
<dbReference type="Gene3D" id="2.30.110.10">
    <property type="entry name" value="Electron Transport, Fmn-binding Protein, Chain A"/>
    <property type="match status" value="1"/>
</dbReference>
<feature type="domain" description="Type III secretion system flagellar brake protein YcgR PilZN" evidence="5">
    <location>
        <begin position="12"/>
        <end position="84"/>
    </location>
</feature>
<sequence length="201" mass="22421">MVNIQRVGERARVRAEVLGAVPDAYIALREACGSPESQVLRLLSLRVEDLLILRFLREGVVYGFRTAVSRLVTDPEYLVFVHYPRLVEHVSVRREPRTTCRMPCLVAYDGSGQQPGLMLDVSTAGCRIVGRFEREKASPSAGCPVTVTLALPGQTEPFQALGVVRRLDREGADWALGIAFDHEQRELYDALEPYLCLAPLR</sequence>
<feature type="domain" description="PilZ" evidence="4">
    <location>
        <begin position="92"/>
        <end position="192"/>
    </location>
</feature>
<dbReference type="InterPro" id="IPR009875">
    <property type="entry name" value="PilZ_domain"/>
</dbReference>
<gene>
    <name evidence="6" type="ORF">NB231_03295</name>
</gene>
<keyword evidence="3" id="KW-0975">Bacterial flagellum</keyword>
<name>A4BRA0_9GAMM</name>
<evidence type="ECO:0000259" key="5">
    <source>
        <dbReference type="Pfam" id="PF12945"/>
    </source>
</evidence>
<dbReference type="Proteomes" id="UP000003374">
    <property type="component" value="Unassembled WGS sequence"/>
</dbReference>
<keyword evidence="2" id="KW-0547">Nucleotide-binding</keyword>
<protein>
    <recommendedName>
        <fullName evidence="8">PilZ domain-containing protein</fullName>
    </recommendedName>
</protein>
<evidence type="ECO:0000256" key="2">
    <source>
        <dbReference type="ARBA" id="ARBA00022741"/>
    </source>
</evidence>
<dbReference type="EMBL" id="AAOF01000006">
    <property type="protein sequence ID" value="EAR21722.1"/>
    <property type="molecule type" value="Genomic_DNA"/>
</dbReference>
<evidence type="ECO:0000313" key="6">
    <source>
        <dbReference type="EMBL" id="EAR21722.1"/>
    </source>
</evidence>
<dbReference type="GO" id="GO:0035438">
    <property type="term" value="F:cyclic-di-GMP binding"/>
    <property type="evidence" value="ECO:0007669"/>
    <property type="project" value="InterPro"/>
</dbReference>
<dbReference type="InterPro" id="IPR012349">
    <property type="entry name" value="Split_barrel_FMN-bd"/>
</dbReference>
<proteinExistence type="predicted"/>
<evidence type="ECO:0000259" key="4">
    <source>
        <dbReference type="Pfam" id="PF07238"/>
    </source>
</evidence>
<evidence type="ECO:0000313" key="7">
    <source>
        <dbReference type="Proteomes" id="UP000003374"/>
    </source>
</evidence>
<reference evidence="6 7" key="1">
    <citation type="submission" date="2006-02" db="EMBL/GenBank/DDBJ databases">
        <authorList>
            <person name="Waterbury J."/>
            <person name="Ferriera S."/>
            <person name="Johnson J."/>
            <person name="Kravitz S."/>
            <person name="Halpern A."/>
            <person name="Remington K."/>
            <person name="Beeson K."/>
            <person name="Tran B."/>
            <person name="Rogers Y.-H."/>
            <person name="Friedman R."/>
            <person name="Venter J.C."/>
        </authorList>
    </citation>
    <scope>NUCLEOTIDE SEQUENCE [LARGE SCALE GENOMIC DNA]</scope>
    <source>
        <strain evidence="6 7">Nb-231</strain>
    </source>
</reference>
<dbReference type="Pfam" id="PF12945">
    <property type="entry name" value="PilZNR"/>
    <property type="match status" value="1"/>
</dbReference>
<evidence type="ECO:0008006" key="8">
    <source>
        <dbReference type="Google" id="ProtNLM"/>
    </source>
</evidence>
<keyword evidence="1" id="KW-0973">c-di-GMP</keyword>
<dbReference type="AlphaFoldDB" id="A4BRA0"/>
<dbReference type="Pfam" id="PF07238">
    <property type="entry name" value="PilZ"/>
    <property type="match status" value="1"/>
</dbReference>
<evidence type="ECO:0000256" key="3">
    <source>
        <dbReference type="ARBA" id="ARBA00023143"/>
    </source>
</evidence>
<dbReference type="HOGENOM" id="CLU_1359219_0_0_6"/>
<dbReference type="SUPFAM" id="SSF141371">
    <property type="entry name" value="PilZ domain-like"/>
    <property type="match status" value="2"/>
</dbReference>
<dbReference type="Gene3D" id="2.40.10.220">
    <property type="entry name" value="predicted glycosyltransferase like domains"/>
    <property type="match status" value="1"/>
</dbReference>
<accession>A4BRA0</accession>
<dbReference type="STRING" id="314278.NB231_03295"/>
<dbReference type="InterPro" id="IPR009926">
    <property type="entry name" value="T3SS_YcgR_PilZN"/>
</dbReference>
<organism evidence="6 7">
    <name type="scientific">Nitrococcus mobilis Nb-231</name>
    <dbReference type="NCBI Taxonomy" id="314278"/>
    <lineage>
        <taxon>Bacteria</taxon>
        <taxon>Pseudomonadati</taxon>
        <taxon>Pseudomonadota</taxon>
        <taxon>Gammaproteobacteria</taxon>
        <taxon>Chromatiales</taxon>
        <taxon>Ectothiorhodospiraceae</taxon>
        <taxon>Nitrococcus</taxon>
    </lineage>
</organism>